<evidence type="ECO:0000313" key="2">
    <source>
        <dbReference type="EMBL" id="KAK1849273.1"/>
    </source>
</evidence>
<accession>A0AAD9EI60</accession>
<keyword evidence="3" id="KW-1185">Reference proteome</keyword>
<feature type="compositionally biased region" description="Basic residues" evidence="1">
    <location>
        <begin position="51"/>
        <end position="62"/>
    </location>
</feature>
<name>A0AAD9EI60_9PEZI</name>
<sequence>MRRKRSMGVSEWLRGVVRGRGGGWMAMGQDIHHSGTSPDDGGALQHEKEKKKQQKQSQKQRKKLGDQAPQTRTCE</sequence>
<organism evidence="2 3">
    <name type="scientific">Colletotrichum chrysophilum</name>
    <dbReference type="NCBI Taxonomy" id="1836956"/>
    <lineage>
        <taxon>Eukaryota</taxon>
        <taxon>Fungi</taxon>
        <taxon>Dikarya</taxon>
        <taxon>Ascomycota</taxon>
        <taxon>Pezizomycotina</taxon>
        <taxon>Sordariomycetes</taxon>
        <taxon>Hypocreomycetidae</taxon>
        <taxon>Glomerellales</taxon>
        <taxon>Glomerellaceae</taxon>
        <taxon>Colletotrichum</taxon>
        <taxon>Colletotrichum gloeosporioides species complex</taxon>
    </lineage>
</organism>
<dbReference type="AlphaFoldDB" id="A0AAD9EI60"/>
<evidence type="ECO:0000256" key="1">
    <source>
        <dbReference type="SAM" id="MobiDB-lite"/>
    </source>
</evidence>
<gene>
    <name evidence="2" type="ORF">CCHR01_08107</name>
</gene>
<evidence type="ECO:0000313" key="3">
    <source>
        <dbReference type="Proteomes" id="UP001243330"/>
    </source>
</evidence>
<dbReference type="EMBL" id="JAQOWY010000148">
    <property type="protein sequence ID" value="KAK1849273.1"/>
    <property type="molecule type" value="Genomic_DNA"/>
</dbReference>
<feature type="region of interest" description="Disordered" evidence="1">
    <location>
        <begin position="20"/>
        <end position="75"/>
    </location>
</feature>
<dbReference type="Proteomes" id="UP001243330">
    <property type="component" value="Unassembled WGS sequence"/>
</dbReference>
<proteinExistence type="predicted"/>
<comment type="caution">
    <text evidence="2">The sequence shown here is derived from an EMBL/GenBank/DDBJ whole genome shotgun (WGS) entry which is preliminary data.</text>
</comment>
<protein>
    <submittedName>
        <fullName evidence="2">Uncharacterized protein</fullName>
    </submittedName>
</protein>
<reference evidence="2" key="1">
    <citation type="submission" date="2023-01" db="EMBL/GenBank/DDBJ databases">
        <title>Colletotrichum chrysophilum M932 genome sequence.</title>
        <authorList>
            <person name="Baroncelli R."/>
        </authorList>
    </citation>
    <scope>NUCLEOTIDE SEQUENCE</scope>
    <source>
        <strain evidence="2">M932</strain>
    </source>
</reference>